<dbReference type="InterPro" id="IPR012349">
    <property type="entry name" value="Split_barrel_FMN-bd"/>
</dbReference>
<evidence type="ECO:0000259" key="2">
    <source>
        <dbReference type="Pfam" id="PF12766"/>
    </source>
</evidence>
<feature type="domain" description="Pyridoxamine 5'-phosphate oxidase Alr4036 family FMN-binding" evidence="2">
    <location>
        <begin position="3"/>
        <end position="97"/>
    </location>
</feature>
<dbReference type="PANTHER" id="PTHR28243:SF1">
    <property type="entry name" value="PYRIDOXAMINE 5'-PHOSPHATE OXIDASE ALR4036 FAMILY FMN-BINDING DOMAIN-CONTAINING PROTEIN"/>
    <property type="match status" value="1"/>
</dbReference>
<dbReference type="AlphaFoldDB" id="A0AAW1P3N3"/>
<dbReference type="Proteomes" id="UP001465755">
    <property type="component" value="Unassembled WGS sequence"/>
</dbReference>
<organism evidence="3 4">
    <name type="scientific">Symbiochloris irregularis</name>
    <dbReference type="NCBI Taxonomy" id="706552"/>
    <lineage>
        <taxon>Eukaryota</taxon>
        <taxon>Viridiplantae</taxon>
        <taxon>Chlorophyta</taxon>
        <taxon>core chlorophytes</taxon>
        <taxon>Trebouxiophyceae</taxon>
        <taxon>Trebouxiales</taxon>
        <taxon>Trebouxiaceae</taxon>
        <taxon>Symbiochloris</taxon>
    </lineage>
</organism>
<feature type="region of interest" description="Disordered" evidence="1">
    <location>
        <begin position="98"/>
        <end position="147"/>
    </location>
</feature>
<evidence type="ECO:0000313" key="3">
    <source>
        <dbReference type="EMBL" id="KAK9803221.1"/>
    </source>
</evidence>
<gene>
    <name evidence="3" type="ORF">WJX73_005396</name>
</gene>
<evidence type="ECO:0000256" key="1">
    <source>
        <dbReference type="SAM" id="MobiDB-lite"/>
    </source>
</evidence>
<dbReference type="Gene3D" id="2.30.110.10">
    <property type="entry name" value="Electron Transport, Fmn-binding Protein, Chain A"/>
    <property type="match status" value="1"/>
</dbReference>
<accession>A0AAW1P3N3</accession>
<comment type="caution">
    <text evidence="3">The sequence shown here is derived from an EMBL/GenBank/DDBJ whole genome shotgun (WGS) entry which is preliminary data.</text>
</comment>
<protein>
    <recommendedName>
        <fullName evidence="2">Pyridoxamine 5'-phosphate oxidase Alr4036 family FMN-binding domain-containing protein</fullName>
    </recommendedName>
</protein>
<dbReference type="EMBL" id="JALJOQ010000061">
    <property type="protein sequence ID" value="KAK9803221.1"/>
    <property type="molecule type" value="Genomic_DNA"/>
</dbReference>
<dbReference type="InterPro" id="IPR024624">
    <property type="entry name" value="Pyridox_Oxase_Alr4036_FMN-bd"/>
</dbReference>
<dbReference type="SUPFAM" id="SSF50475">
    <property type="entry name" value="FMN-binding split barrel"/>
    <property type="match status" value="1"/>
</dbReference>
<dbReference type="Pfam" id="PF12766">
    <property type="entry name" value="Pyridox_oxase_2"/>
    <property type="match status" value="1"/>
</dbReference>
<sequence>MAAAWPARLEVSLKKNKKYAFASYFQLATISEGATIRPVCRTVVYRGFAGETDNITFVTDQRSNKVREFERKALAEACWYFPNTREQYRLSGSITVVSQDDPPGPLQDERQHKWRSMSDPGRAQFAWPHPGEDRHLPDENWEPEAPAQDSAALDTFCLVILNVETCDYLSLKENRRFVYANNGKESGSRWDCKEVNP</sequence>
<proteinExistence type="predicted"/>
<evidence type="ECO:0000313" key="4">
    <source>
        <dbReference type="Proteomes" id="UP001465755"/>
    </source>
</evidence>
<reference evidence="3 4" key="1">
    <citation type="journal article" date="2024" name="Nat. Commun.">
        <title>Phylogenomics reveals the evolutionary origins of lichenization in chlorophyte algae.</title>
        <authorList>
            <person name="Puginier C."/>
            <person name="Libourel C."/>
            <person name="Otte J."/>
            <person name="Skaloud P."/>
            <person name="Haon M."/>
            <person name="Grisel S."/>
            <person name="Petersen M."/>
            <person name="Berrin J.G."/>
            <person name="Delaux P.M."/>
            <person name="Dal Grande F."/>
            <person name="Keller J."/>
        </authorList>
    </citation>
    <scope>NUCLEOTIDE SEQUENCE [LARGE SCALE GENOMIC DNA]</scope>
    <source>
        <strain evidence="3 4">SAG 2036</strain>
    </source>
</reference>
<dbReference type="PANTHER" id="PTHR28243">
    <property type="entry name" value="AGL049CP"/>
    <property type="match status" value="1"/>
</dbReference>
<name>A0AAW1P3N3_9CHLO</name>
<keyword evidence="4" id="KW-1185">Reference proteome</keyword>
<dbReference type="GO" id="GO:0010181">
    <property type="term" value="F:FMN binding"/>
    <property type="evidence" value="ECO:0007669"/>
    <property type="project" value="InterPro"/>
</dbReference>